<proteinExistence type="inferred from homology"/>
<reference evidence="2" key="2">
    <citation type="submission" date="2020-05" db="UniProtKB">
        <authorList>
            <consortium name="EnsemblMetazoa"/>
        </authorList>
    </citation>
    <scope>IDENTIFICATION</scope>
    <source>
        <strain evidence="2">IAEA</strain>
    </source>
</reference>
<keyword evidence="3" id="KW-1185">Reference proteome</keyword>
<dbReference type="Pfam" id="PF02104">
    <property type="entry name" value="SURF1"/>
    <property type="match status" value="1"/>
</dbReference>
<keyword evidence="1" id="KW-0496">Mitochondrion</keyword>
<comment type="subcellular location">
    <subcellularLocation>
        <location evidence="1">Mitochondrion inner membrane</location>
        <topology evidence="1">Multi-pass membrane protein</topology>
    </subcellularLocation>
</comment>
<reference evidence="3" key="1">
    <citation type="submission" date="2015-01" db="EMBL/GenBank/DDBJ databases">
        <authorList>
            <person name="Aksoy S."/>
            <person name="Warren W."/>
            <person name="Wilson R.K."/>
        </authorList>
    </citation>
    <scope>NUCLEOTIDE SEQUENCE [LARGE SCALE GENOMIC DNA]</scope>
    <source>
        <strain evidence="3">IAEA</strain>
    </source>
</reference>
<evidence type="ECO:0000313" key="3">
    <source>
        <dbReference type="Proteomes" id="UP000092460"/>
    </source>
</evidence>
<protein>
    <recommendedName>
        <fullName evidence="1">SURF1-like protein</fullName>
    </recommendedName>
</protein>
<dbReference type="InterPro" id="IPR002994">
    <property type="entry name" value="Surf1/Shy1"/>
</dbReference>
<organism evidence="2 3">
    <name type="scientific">Glossina palpalis gambiensis</name>
    <dbReference type="NCBI Taxonomy" id="67801"/>
    <lineage>
        <taxon>Eukaryota</taxon>
        <taxon>Metazoa</taxon>
        <taxon>Ecdysozoa</taxon>
        <taxon>Arthropoda</taxon>
        <taxon>Hexapoda</taxon>
        <taxon>Insecta</taxon>
        <taxon>Pterygota</taxon>
        <taxon>Neoptera</taxon>
        <taxon>Endopterygota</taxon>
        <taxon>Diptera</taxon>
        <taxon>Brachycera</taxon>
        <taxon>Muscomorpha</taxon>
        <taxon>Hippoboscoidea</taxon>
        <taxon>Glossinidae</taxon>
        <taxon>Glossina</taxon>
    </lineage>
</organism>
<dbReference type="STRING" id="67801.A0A1B0B5P6"/>
<keyword evidence="1" id="KW-0472">Membrane</keyword>
<dbReference type="Proteomes" id="UP000092460">
    <property type="component" value="Unassembled WGS sequence"/>
</dbReference>
<dbReference type="VEuPathDB" id="VectorBase:GPPI019704"/>
<evidence type="ECO:0000313" key="2">
    <source>
        <dbReference type="EnsemblMetazoa" id="GPPI019704-PA"/>
    </source>
</evidence>
<name>A0A1B0B5P6_9MUSC</name>
<keyword evidence="1" id="KW-0999">Mitochondrion inner membrane</keyword>
<dbReference type="EnsemblMetazoa" id="GPPI019704-RA">
    <property type="protein sequence ID" value="GPPI019704-PA"/>
    <property type="gene ID" value="GPPI019704"/>
</dbReference>
<comment type="similarity">
    <text evidence="1">Belongs to the SURF1 family.</text>
</comment>
<accession>A0A1B0B5P6</accession>
<sequence length="296" mass="34239">MNLSVVHLLPNNDLEKFNYRHLKIGAILNSVEPYVFAGQHGYHELSPMMLTTGRYMLVNKGIVREKKEKKLKIEKVVADGCLYCDSNKSKNLFIKNDTASNTWFTLSTEEIFNELAREVYIVAGQFWQQMSCAANEAFGVCNHLVCTFLNLVDYQTNSTMTMYDSLFYTRECIVTIFIIRPVSTVGTESEEKSFFKHGLFELLKFDEDPGVEEDMLRIGQFRMMATIEKIESIWSPHIQNSTHPKSPSKNFSFSWSYWSVKPSINYNKWTYLSSVEWIVSNSLISMYRGSGKVLFF</sequence>
<comment type="function">
    <text evidence="1">Probably involved in the biogenesis of the COX complex.</text>
</comment>
<dbReference type="GO" id="GO:0005743">
    <property type="term" value="C:mitochondrial inner membrane"/>
    <property type="evidence" value="ECO:0007669"/>
    <property type="project" value="UniProtKB-SubCell"/>
</dbReference>
<dbReference type="EMBL" id="JXJN01008790">
    <property type="status" value="NOT_ANNOTATED_CDS"/>
    <property type="molecule type" value="Genomic_DNA"/>
</dbReference>
<dbReference type="AlphaFoldDB" id="A0A1B0B5P6"/>
<evidence type="ECO:0000256" key="1">
    <source>
        <dbReference type="RuleBase" id="RU363076"/>
    </source>
</evidence>